<dbReference type="Proteomes" id="UP000265427">
    <property type="component" value="Unassembled WGS sequence"/>
</dbReference>
<comment type="caution">
    <text evidence="2">The sequence shown here is derived from an EMBL/GenBank/DDBJ whole genome shotgun (WGS) entry which is preliminary data.</text>
</comment>
<sequence length="151" mass="17281">MPQDIRLRLAAISAQVHHLQLQYRGRCKYKSGKCTNERSTKDNGLPHTLCEPHRLQHNKNQRKSDVKRRRQKRLDRSKKSKEPTVARRAVTSKKATSGRRGQIQTKVATADESSIGHDDAAITPTPIGLVKWNDEGWTFEDMCILREIIIS</sequence>
<protein>
    <submittedName>
        <fullName evidence="2">Uncharacterized protein</fullName>
    </submittedName>
</protein>
<accession>A0A397BLJ1</accession>
<dbReference type="VEuPathDB" id="FungiDB:H257_11217"/>
<dbReference type="AlphaFoldDB" id="A0A397BLJ1"/>
<dbReference type="EMBL" id="QUSZ01002808">
    <property type="protein sequence ID" value="RHY20847.1"/>
    <property type="molecule type" value="Genomic_DNA"/>
</dbReference>
<feature type="region of interest" description="Disordered" evidence="1">
    <location>
        <begin position="32"/>
        <end position="119"/>
    </location>
</feature>
<organism evidence="2 3">
    <name type="scientific">Aphanomyces astaci</name>
    <name type="common">Crayfish plague agent</name>
    <dbReference type="NCBI Taxonomy" id="112090"/>
    <lineage>
        <taxon>Eukaryota</taxon>
        <taxon>Sar</taxon>
        <taxon>Stramenopiles</taxon>
        <taxon>Oomycota</taxon>
        <taxon>Saprolegniomycetes</taxon>
        <taxon>Saprolegniales</taxon>
        <taxon>Verrucalvaceae</taxon>
        <taxon>Aphanomyces</taxon>
    </lineage>
</organism>
<reference evidence="2 3" key="1">
    <citation type="submission" date="2018-08" db="EMBL/GenBank/DDBJ databases">
        <title>Aphanomyces genome sequencing and annotation.</title>
        <authorList>
            <person name="Minardi D."/>
            <person name="Oidtmann B."/>
            <person name="Van Der Giezen M."/>
            <person name="Studholme D.J."/>
        </authorList>
    </citation>
    <scope>NUCLEOTIDE SEQUENCE [LARGE SCALE GENOMIC DNA]</scope>
    <source>
        <strain evidence="2 3">Kv</strain>
    </source>
</reference>
<feature type="compositionally biased region" description="Basic residues" evidence="1">
    <location>
        <begin position="55"/>
        <end position="79"/>
    </location>
</feature>
<evidence type="ECO:0000313" key="3">
    <source>
        <dbReference type="Proteomes" id="UP000265427"/>
    </source>
</evidence>
<gene>
    <name evidence="2" type="ORF">DYB36_010584</name>
</gene>
<name>A0A397BLJ1_APHAT</name>
<proteinExistence type="predicted"/>
<evidence type="ECO:0000313" key="2">
    <source>
        <dbReference type="EMBL" id="RHY20847.1"/>
    </source>
</evidence>
<evidence type="ECO:0000256" key="1">
    <source>
        <dbReference type="SAM" id="MobiDB-lite"/>
    </source>
</evidence>